<keyword evidence="2" id="KW-1185">Reference proteome</keyword>
<name>A0A151HYJ4_9HYME</name>
<evidence type="ECO:0000313" key="2">
    <source>
        <dbReference type="Proteomes" id="UP000078540"/>
    </source>
</evidence>
<dbReference type="EMBL" id="KQ976722">
    <property type="protein sequence ID" value="KYM76695.1"/>
    <property type="molecule type" value="Genomic_DNA"/>
</dbReference>
<dbReference type="AlphaFoldDB" id="A0A151HYJ4"/>
<evidence type="ECO:0000313" key="1">
    <source>
        <dbReference type="EMBL" id="KYM76695.1"/>
    </source>
</evidence>
<protein>
    <submittedName>
        <fullName evidence="1">Uncharacterized protein</fullName>
    </submittedName>
</protein>
<dbReference type="Proteomes" id="UP000078540">
    <property type="component" value="Unassembled WGS sequence"/>
</dbReference>
<sequence length="156" mass="18089">MRFHTFQYVIDTDINQMYRQVLLNSSVTEDFVVRRSTDEVNTYELLIITYAFFKISDRCEACRFLYDDMLMGADTIEEAWVINNEIIELLQEGGFELDKWANNPELLKVISKQTSGLSLLIVIRNPTFLALNEITSRTRFVFIAKSRHPIGPPNAT</sequence>
<proteinExistence type="predicted"/>
<gene>
    <name evidence="1" type="ORF">ALC53_12892</name>
</gene>
<reference evidence="1 2" key="1">
    <citation type="submission" date="2015-09" db="EMBL/GenBank/DDBJ databases">
        <title>Atta colombica WGS genome.</title>
        <authorList>
            <person name="Nygaard S."/>
            <person name="Hu H."/>
            <person name="Boomsma J."/>
            <person name="Zhang G."/>
        </authorList>
    </citation>
    <scope>NUCLEOTIDE SEQUENCE [LARGE SCALE GENOMIC DNA]</scope>
    <source>
        <strain evidence="1">Treedump-2</strain>
        <tissue evidence="1">Whole body</tissue>
    </source>
</reference>
<accession>A0A151HYJ4</accession>
<dbReference type="STRING" id="520822.A0A151HYJ4"/>
<organism evidence="1 2">
    <name type="scientific">Atta colombica</name>
    <dbReference type="NCBI Taxonomy" id="520822"/>
    <lineage>
        <taxon>Eukaryota</taxon>
        <taxon>Metazoa</taxon>
        <taxon>Ecdysozoa</taxon>
        <taxon>Arthropoda</taxon>
        <taxon>Hexapoda</taxon>
        <taxon>Insecta</taxon>
        <taxon>Pterygota</taxon>
        <taxon>Neoptera</taxon>
        <taxon>Endopterygota</taxon>
        <taxon>Hymenoptera</taxon>
        <taxon>Apocrita</taxon>
        <taxon>Aculeata</taxon>
        <taxon>Formicoidea</taxon>
        <taxon>Formicidae</taxon>
        <taxon>Myrmicinae</taxon>
        <taxon>Atta</taxon>
    </lineage>
</organism>